<comment type="caution">
    <text evidence="11">The sequence shown here is derived from an EMBL/GenBank/DDBJ whole genome shotgun (WGS) entry which is preliminary data.</text>
</comment>
<dbReference type="Gene3D" id="3.40.960.10">
    <property type="entry name" value="VSR Endonuclease"/>
    <property type="match status" value="1"/>
</dbReference>
<reference evidence="11 12" key="1">
    <citation type="submission" date="2023-07" db="EMBL/GenBank/DDBJ databases">
        <title>Genomic Encyclopedia of Type Strains, Phase IV (KMG-IV): sequencing the most valuable type-strain genomes for metagenomic binning, comparative biology and taxonomic classification.</title>
        <authorList>
            <person name="Goeker M."/>
        </authorList>
    </citation>
    <scope>NUCLEOTIDE SEQUENCE [LARGE SCALE GENOMIC DNA]</scope>
    <source>
        <strain evidence="11 12">DSM 16460</strain>
    </source>
</reference>
<dbReference type="InterPro" id="IPR025103">
    <property type="entry name" value="DUF4011"/>
</dbReference>
<proteinExistence type="inferred from homology"/>
<evidence type="ECO:0000259" key="10">
    <source>
        <dbReference type="Pfam" id="PF18741"/>
    </source>
</evidence>
<evidence type="ECO:0000256" key="4">
    <source>
        <dbReference type="ARBA" id="ARBA00022806"/>
    </source>
</evidence>
<evidence type="ECO:0000259" key="9">
    <source>
        <dbReference type="Pfam" id="PF13087"/>
    </source>
</evidence>
<evidence type="ECO:0000313" key="11">
    <source>
        <dbReference type="EMBL" id="MDQ0160022.1"/>
    </source>
</evidence>
<dbReference type="InterPro" id="IPR041679">
    <property type="entry name" value="DNA2/NAM7-like_C"/>
</dbReference>
<keyword evidence="5" id="KW-0067">ATP-binding</keyword>
<feature type="domain" description="DNA2/NAM7 helicase helicase" evidence="8">
    <location>
        <begin position="298"/>
        <end position="448"/>
    </location>
</feature>
<dbReference type="SUPFAM" id="SSF52980">
    <property type="entry name" value="Restriction endonuclease-like"/>
    <property type="match status" value="1"/>
</dbReference>
<evidence type="ECO:0000256" key="6">
    <source>
        <dbReference type="SAM" id="Coils"/>
    </source>
</evidence>
<accession>A0ABT9VGJ1</accession>
<keyword evidence="2" id="KW-0547">Nucleotide-binding</keyword>
<gene>
    <name evidence="11" type="ORF">J2S77_002023</name>
</gene>
<dbReference type="InterPro" id="IPR027417">
    <property type="entry name" value="P-loop_NTPase"/>
</dbReference>
<feature type="domain" description="Restriction endonuclease type II-like" evidence="10">
    <location>
        <begin position="1142"/>
        <end position="1239"/>
    </location>
</feature>
<evidence type="ECO:0000256" key="5">
    <source>
        <dbReference type="ARBA" id="ARBA00022840"/>
    </source>
</evidence>
<feature type="domain" description="DNA2/NAM7 helicase-like C-terminal" evidence="9">
    <location>
        <begin position="894"/>
        <end position="1079"/>
    </location>
</feature>
<dbReference type="PANTHER" id="PTHR43788">
    <property type="entry name" value="DNA2/NAM7 HELICASE FAMILY MEMBER"/>
    <property type="match status" value="1"/>
</dbReference>
<dbReference type="Pfam" id="PF13086">
    <property type="entry name" value="AAA_11"/>
    <property type="match status" value="2"/>
</dbReference>
<dbReference type="Pfam" id="PF13195">
    <property type="entry name" value="DUF4011"/>
    <property type="match status" value="1"/>
</dbReference>
<feature type="region of interest" description="Disordered" evidence="7">
    <location>
        <begin position="859"/>
        <end position="880"/>
    </location>
</feature>
<keyword evidence="6" id="KW-0175">Coiled coil</keyword>
<dbReference type="EMBL" id="JAUSTQ010000008">
    <property type="protein sequence ID" value="MDQ0160022.1"/>
    <property type="molecule type" value="Genomic_DNA"/>
</dbReference>
<comment type="similarity">
    <text evidence="1">Belongs to the DNA2/NAM7 helicase family.</text>
</comment>
<feature type="coiled-coil region" evidence="6">
    <location>
        <begin position="726"/>
        <end position="753"/>
    </location>
</feature>
<keyword evidence="4" id="KW-0347">Helicase</keyword>
<evidence type="ECO:0000259" key="8">
    <source>
        <dbReference type="Pfam" id="PF13086"/>
    </source>
</evidence>
<feature type="compositionally biased region" description="Acidic residues" evidence="7">
    <location>
        <begin position="867"/>
        <end position="880"/>
    </location>
</feature>
<dbReference type="Pfam" id="PF13087">
    <property type="entry name" value="AAA_12"/>
    <property type="match status" value="1"/>
</dbReference>
<dbReference type="GO" id="GO:0004519">
    <property type="term" value="F:endonuclease activity"/>
    <property type="evidence" value="ECO:0007669"/>
    <property type="project" value="UniProtKB-KW"/>
</dbReference>
<organism evidence="11 12">
    <name type="scientific">Alkalibacillus salilacus</name>
    <dbReference type="NCBI Taxonomy" id="284582"/>
    <lineage>
        <taxon>Bacteria</taxon>
        <taxon>Bacillati</taxon>
        <taxon>Bacillota</taxon>
        <taxon>Bacilli</taxon>
        <taxon>Bacillales</taxon>
        <taxon>Bacillaceae</taxon>
        <taxon>Alkalibacillus</taxon>
    </lineage>
</organism>
<keyword evidence="12" id="KW-1185">Reference proteome</keyword>
<dbReference type="Proteomes" id="UP001224359">
    <property type="component" value="Unassembled WGS sequence"/>
</dbReference>
<dbReference type="SUPFAM" id="SSF52540">
    <property type="entry name" value="P-loop containing nucleoside triphosphate hydrolases"/>
    <property type="match status" value="1"/>
</dbReference>
<feature type="coiled-coil region" evidence="6">
    <location>
        <begin position="396"/>
        <end position="423"/>
    </location>
</feature>
<dbReference type="InterPro" id="IPR041677">
    <property type="entry name" value="DNA2/NAM7_AAA_11"/>
</dbReference>
<dbReference type="InterPro" id="IPR011335">
    <property type="entry name" value="Restrct_endonuc-II-like"/>
</dbReference>
<dbReference type="InterPro" id="IPR047187">
    <property type="entry name" value="SF1_C_Upf1"/>
</dbReference>
<sequence>MKNKLMDLRDKLNNISKSNRSIRLLKNYNKSTFDLYELNKIEGEPEKILNNLLNNYTETILKVKQDNITTQNLSNKLTSLYRNVNSIEEETGQYDLYLGYPFIEGSLFDHTYIRGPLFLYPIKLTRVKKTNIQWKIETNTEDYPQLNRTLFLALQKINEMYFDEDFFQNGEEIAKNADIEEILEWLQTHGFNISNNIQENLMEITNYNKDEIPEFNKNSYRLNNQAAIGLFSQGDSAVLKDYDDFLKLLEDGEDLGIVDDFLNLNTIEHSSSLLNSEETNNYNEKVEKEKGKSLVLDTDASQEQIIENLQTGKGMVVDGPPGTGKSQVITNIISNAMSKGEKVMLVTQKRAALDVVYQRLDSLNLTANVALLHDEKNDRPQLYSKINNALNRVQMVDEVEEEHENISNRIVAIEREMDDVSKALFTPQHHGYRALDLYSESTPNKDVDKVLDLKGHLSNIHKNNLKDVLDDIEIYANYYDSYGTNNPLHDRKPFNQMELTDKTELIETLQHIKENSKDISDFLDHFNDEEITPQYSMGIDTKLEKVYDDLDTNEEKTLQKLRVWLWTSFTGKTIIEDLLDGEKFKGMSSKEWPAIREKLTILYDLSQKSQNLLNNLESLRKFFEDNSIDSYAKRISKGDIPLKDFENKYDYAVEYFDQLREMDTFYDSVGTDTQAIIDSLIHKHPEPTHKLDNEWSDLAEQSIFIHWIDEIESKHPDISKVSNGSYEKLRHRLEELLSQKQELTRKLIQNKLNKKVEEVNDHDYKAVKSMLHQTNKKSKIWKVRRFVNEFSNNGLIDVMPVWLVSPEVASAIFPLQEKLFDLVIFDEASQCTVENGLPAIYRGNKVVIAGDEQQLPPSTLFKSSVDLNDEDDEEETDDFHESESLLNLGKRILPNRMLEWHYRSKSEELINFSNHSFYNGAMQIAPNVNHMQEPASIQWHKSQGQWINQRNNTEAEDTVKLLKDLLIKDHNKSIGIITFNKKQQETIENLIDNYNEEDPEFSAVYNEVMKRDLDDRIFVKNIENVQGDERDIIIFSIAYAKNKDGKVHNRFGTLGQKGGENRLNVAVTRAKEAIHVVASIEPSELDVSNTKNIGPKLFKYYLTYAKEVSELQKENVENVLTQVNTERNTQIQDSPLHFDSGFEEQVYEKFRQIGYQVDTQVGMSSYRIDLAIVDPNDSSRYVLGVECDGAMYHSSPSARARDIYRQRYLESQGWHIERIWSRNWWKDPNSEIERIDQKIKSLSREKTKKSV</sequence>
<keyword evidence="3" id="KW-0378">Hydrolase</keyword>
<dbReference type="Gene3D" id="3.40.50.300">
    <property type="entry name" value="P-loop containing nucleotide triphosphate hydrolases"/>
    <property type="match status" value="3"/>
</dbReference>
<dbReference type="CDD" id="cd18808">
    <property type="entry name" value="SF1_C_Upf1"/>
    <property type="match status" value="1"/>
</dbReference>
<keyword evidence="11" id="KW-0255">Endonuclease</keyword>
<dbReference type="RefSeq" id="WP_306976947.1">
    <property type="nucleotide sequence ID" value="NZ_JAUSTQ010000008.1"/>
</dbReference>
<dbReference type="InterPro" id="IPR049468">
    <property type="entry name" value="Restrct_endonuc-II-like_dom"/>
</dbReference>
<evidence type="ECO:0000313" key="12">
    <source>
        <dbReference type="Proteomes" id="UP001224359"/>
    </source>
</evidence>
<name>A0ABT9VGJ1_9BACI</name>
<protein>
    <submittedName>
        <fullName evidence="11">Very-short-patch-repair endonuclease/ABC-type iron transport system FetAB ATPase subunit</fullName>
    </submittedName>
</protein>
<evidence type="ECO:0000256" key="2">
    <source>
        <dbReference type="ARBA" id="ARBA00022741"/>
    </source>
</evidence>
<dbReference type="PANTHER" id="PTHR43788:SF8">
    <property type="entry name" value="DNA-BINDING PROTEIN SMUBP-2"/>
    <property type="match status" value="1"/>
</dbReference>
<feature type="domain" description="DNA2/NAM7 helicase helicase" evidence="8">
    <location>
        <begin position="728"/>
        <end position="859"/>
    </location>
</feature>
<dbReference type="Pfam" id="PF18741">
    <property type="entry name" value="MTES_1575"/>
    <property type="match status" value="1"/>
</dbReference>
<dbReference type="InterPro" id="IPR050534">
    <property type="entry name" value="Coronavir_polyprotein_1ab"/>
</dbReference>
<keyword evidence="11" id="KW-0540">Nuclease</keyword>
<evidence type="ECO:0000256" key="3">
    <source>
        <dbReference type="ARBA" id="ARBA00022801"/>
    </source>
</evidence>
<evidence type="ECO:0000256" key="1">
    <source>
        <dbReference type="ARBA" id="ARBA00007913"/>
    </source>
</evidence>
<evidence type="ECO:0000256" key="7">
    <source>
        <dbReference type="SAM" id="MobiDB-lite"/>
    </source>
</evidence>